<name>A0A8X6YXW7_9ARAC</name>
<sequence>MPTLQLQRMLVLSLMGTILIIECSTFPTETPESIQDLPVDMNTMLRTISEDLNKIVYRSAYPYLFQTMRIPPIREIETEDDRPRRTFPEVDSRGFEGEVFDEGFGKWYPMKRF</sequence>
<reference evidence="2" key="1">
    <citation type="submission" date="2020-08" db="EMBL/GenBank/DDBJ databases">
        <title>Multicomponent nature underlies the extraordinary mechanical properties of spider dragline silk.</title>
        <authorList>
            <person name="Kono N."/>
            <person name="Nakamura H."/>
            <person name="Mori M."/>
            <person name="Yoshida Y."/>
            <person name="Ohtoshi R."/>
            <person name="Malay A.D."/>
            <person name="Moran D.A.P."/>
            <person name="Tomita M."/>
            <person name="Numata K."/>
            <person name="Arakawa K."/>
        </authorList>
    </citation>
    <scope>NUCLEOTIDE SEQUENCE</scope>
</reference>
<protein>
    <submittedName>
        <fullName evidence="2">Uncharacterized protein</fullName>
    </submittedName>
</protein>
<organism evidence="2 3">
    <name type="scientific">Trichonephila inaurata madagascariensis</name>
    <dbReference type="NCBI Taxonomy" id="2747483"/>
    <lineage>
        <taxon>Eukaryota</taxon>
        <taxon>Metazoa</taxon>
        <taxon>Ecdysozoa</taxon>
        <taxon>Arthropoda</taxon>
        <taxon>Chelicerata</taxon>
        <taxon>Arachnida</taxon>
        <taxon>Araneae</taxon>
        <taxon>Araneomorphae</taxon>
        <taxon>Entelegynae</taxon>
        <taxon>Araneoidea</taxon>
        <taxon>Nephilidae</taxon>
        <taxon>Trichonephila</taxon>
        <taxon>Trichonephila inaurata</taxon>
    </lineage>
</organism>
<dbReference type="EMBL" id="BMAV01023496">
    <property type="protein sequence ID" value="GFY79276.1"/>
    <property type="molecule type" value="Genomic_DNA"/>
</dbReference>
<accession>A0A8X6YXW7</accession>
<keyword evidence="1" id="KW-0732">Signal</keyword>
<keyword evidence="3" id="KW-1185">Reference proteome</keyword>
<evidence type="ECO:0000313" key="2">
    <source>
        <dbReference type="EMBL" id="GFY79276.1"/>
    </source>
</evidence>
<feature type="chain" id="PRO_5036474160" evidence="1">
    <location>
        <begin position="26"/>
        <end position="113"/>
    </location>
</feature>
<dbReference type="AlphaFoldDB" id="A0A8X6YXW7"/>
<evidence type="ECO:0000256" key="1">
    <source>
        <dbReference type="SAM" id="SignalP"/>
    </source>
</evidence>
<feature type="signal peptide" evidence="1">
    <location>
        <begin position="1"/>
        <end position="25"/>
    </location>
</feature>
<dbReference type="OrthoDB" id="6432476at2759"/>
<dbReference type="Proteomes" id="UP000886998">
    <property type="component" value="Unassembled WGS sequence"/>
</dbReference>
<gene>
    <name evidence="2" type="primary">AVEN_27837_1</name>
    <name evidence="2" type="ORF">TNIN_18501</name>
</gene>
<evidence type="ECO:0000313" key="3">
    <source>
        <dbReference type="Proteomes" id="UP000886998"/>
    </source>
</evidence>
<proteinExistence type="predicted"/>
<comment type="caution">
    <text evidence="2">The sequence shown here is derived from an EMBL/GenBank/DDBJ whole genome shotgun (WGS) entry which is preliminary data.</text>
</comment>